<comment type="caution">
    <text evidence="1">The sequence shown here is derived from an EMBL/GenBank/DDBJ whole genome shotgun (WGS) entry which is preliminary data.</text>
</comment>
<keyword evidence="2" id="KW-1185">Reference proteome</keyword>
<evidence type="ECO:0000313" key="1">
    <source>
        <dbReference type="EMBL" id="PHV71351.1"/>
    </source>
</evidence>
<dbReference type="EMBL" id="PEDL01000004">
    <property type="protein sequence ID" value="PHV71351.1"/>
    <property type="molecule type" value="Genomic_DNA"/>
</dbReference>
<keyword evidence="1" id="KW-0808">Transferase</keyword>
<proteinExistence type="predicted"/>
<accession>A0AC61DF87</accession>
<name>A0AC61DF87_9FIRM</name>
<sequence length="421" mass="48123">MIQVVHVAAHLGGGIGRILSSVAICSKENKQVRHTILTLEETQISQFQDLCREHDIQVIGQANCNVEELIEEADIVQVDWWHHPLTSEFMSKYLEKIKCRLVIWSHISGCNYPYISPQLVKVADQFLFSTPFSYENSGWSREQREEIKTISDVIISSGVDFKGAVVKKEHNTFNVGYIGFLSYNKIHPEFVKFCEAAAHIPNINFEIIGDMSYGGQLQVDVNNSSLIKDRVVFEGYVLNVEEKLRELDVFGYPLNPEHYGTAENALLEAMAAGVVPVVLNQCIEKYTVQHMKTGLIVNNIKEYGEAIHWLSKYPEERIRLGNNASAFIIREYSVQKTVERLNAHYIKLMQKHKTFHDIRGVVGTTPYEWFKSGYSGDDERITGNAFAETKGSVKHYVKYFPQDKKLREVVEKNESRIKTIL</sequence>
<protein>
    <submittedName>
        <fullName evidence="1">Glycosyl transferase family 1</fullName>
    </submittedName>
</protein>
<evidence type="ECO:0000313" key="2">
    <source>
        <dbReference type="Proteomes" id="UP000224460"/>
    </source>
</evidence>
<reference evidence="1" key="1">
    <citation type="submission" date="2017-10" db="EMBL/GenBank/DDBJ databases">
        <title>Genome sequence of cellulolytic Lachnospiraceae bacterium XHS1971 isolated from hotspring sediment.</title>
        <authorList>
            <person name="Vasudevan G."/>
            <person name="Joshi A.J."/>
            <person name="Hivarkar S."/>
            <person name="Lanjekar V.B."/>
            <person name="Dhakephalkar P.K."/>
            <person name="Dagar S."/>
        </authorList>
    </citation>
    <scope>NUCLEOTIDE SEQUENCE</scope>
    <source>
        <strain evidence="1">XHS1971</strain>
    </source>
</reference>
<dbReference type="Proteomes" id="UP000224460">
    <property type="component" value="Unassembled WGS sequence"/>
</dbReference>
<organism evidence="1 2">
    <name type="scientific">Sporanaerobium hydrogeniformans</name>
    <dbReference type="NCBI Taxonomy" id="3072179"/>
    <lineage>
        <taxon>Bacteria</taxon>
        <taxon>Bacillati</taxon>
        <taxon>Bacillota</taxon>
        <taxon>Clostridia</taxon>
        <taxon>Lachnospirales</taxon>
        <taxon>Lachnospiraceae</taxon>
        <taxon>Sporanaerobium</taxon>
    </lineage>
</organism>
<gene>
    <name evidence="1" type="ORF">CS063_06570</name>
</gene>